<protein>
    <recommendedName>
        <fullName evidence="1">ABM domain-containing protein</fullName>
    </recommendedName>
</protein>
<dbReference type="EMBL" id="ATAX01000020">
    <property type="protein sequence ID" value="EWM54074.1"/>
    <property type="molecule type" value="Genomic_DNA"/>
</dbReference>
<dbReference type="Gene3D" id="3.30.70.100">
    <property type="match status" value="1"/>
</dbReference>
<dbReference type="AlphaFoldDB" id="W7URK1"/>
<dbReference type="eggNOG" id="COG1359">
    <property type="taxonomic scope" value="Bacteria"/>
</dbReference>
<dbReference type="GO" id="GO:0003824">
    <property type="term" value="F:catalytic activity"/>
    <property type="evidence" value="ECO:0007669"/>
    <property type="project" value="TreeGrafter"/>
</dbReference>
<accession>W7URK1</accession>
<organism evidence="2 3">
    <name type="scientific">Ruminococcus flavefaciens 007c</name>
    <dbReference type="NCBI Taxonomy" id="1341157"/>
    <lineage>
        <taxon>Bacteria</taxon>
        <taxon>Bacillati</taxon>
        <taxon>Bacillota</taxon>
        <taxon>Clostridia</taxon>
        <taxon>Eubacteriales</taxon>
        <taxon>Oscillospiraceae</taxon>
        <taxon>Ruminococcus</taxon>
    </lineage>
</organism>
<dbReference type="PROSITE" id="PS51725">
    <property type="entry name" value="ABM"/>
    <property type="match status" value="1"/>
</dbReference>
<feature type="domain" description="ABM" evidence="1">
    <location>
        <begin position="3"/>
        <end position="95"/>
    </location>
</feature>
<dbReference type="PANTHER" id="PTHR33336:SF3">
    <property type="entry name" value="ABM DOMAIN-CONTAINING PROTEIN"/>
    <property type="match status" value="1"/>
</dbReference>
<dbReference type="RefSeq" id="WP_019680374.1">
    <property type="nucleotide sequence ID" value="NZ_ATAX01000020.1"/>
</dbReference>
<comment type="caution">
    <text evidence="2">The sequence shown here is derived from an EMBL/GenBank/DDBJ whole genome shotgun (WGS) entry which is preliminary data.</text>
</comment>
<name>W7URK1_RUMFL</name>
<dbReference type="PANTHER" id="PTHR33336">
    <property type="entry name" value="QUINOL MONOOXYGENASE YGIN-RELATED"/>
    <property type="match status" value="1"/>
</dbReference>
<reference evidence="2 3" key="1">
    <citation type="journal article" date="2014" name="PLoS ONE">
        <title>Rumen cellulosomics: divergent fiber-degrading strategies revealed by comparative genome-wide analysis of six ruminococcal strains.</title>
        <authorList>
            <person name="Dassa B."/>
            <person name="Borovok I."/>
            <person name="Ruimy-Israeli V."/>
            <person name="Lamed R."/>
            <person name="Flint H.J."/>
            <person name="Duncan S.H."/>
            <person name="Henrissat B."/>
            <person name="Coutinho P."/>
            <person name="Morrison M."/>
            <person name="Mosoni P."/>
            <person name="Yeoman C.J."/>
            <person name="White B.A."/>
            <person name="Bayer E.A."/>
        </authorList>
    </citation>
    <scope>NUCLEOTIDE SEQUENCE [LARGE SCALE GENOMIC DNA]</scope>
    <source>
        <strain evidence="2 3">007c</strain>
    </source>
</reference>
<dbReference type="Pfam" id="PF03992">
    <property type="entry name" value="ABM"/>
    <property type="match status" value="1"/>
</dbReference>
<evidence type="ECO:0000313" key="3">
    <source>
        <dbReference type="Proteomes" id="UP000019365"/>
    </source>
</evidence>
<sequence>MKQFVEVHYFVKDGKRDEFYSAILESGIAEASRAEEGNEKYDYYFSPNNENEVLLIELWASDEAVQEHGQSPHFKELGELKQQYVADVVIKRYEVT</sequence>
<dbReference type="OrthoDB" id="287932at2"/>
<evidence type="ECO:0000259" key="1">
    <source>
        <dbReference type="PROSITE" id="PS51725"/>
    </source>
</evidence>
<dbReference type="Proteomes" id="UP000019365">
    <property type="component" value="Unassembled WGS sequence"/>
</dbReference>
<dbReference type="InterPro" id="IPR050744">
    <property type="entry name" value="AI-2_Isomerase_LsrG"/>
</dbReference>
<dbReference type="SUPFAM" id="SSF54909">
    <property type="entry name" value="Dimeric alpha+beta barrel"/>
    <property type="match status" value="1"/>
</dbReference>
<keyword evidence="3" id="KW-1185">Reference proteome</keyword>
<evidence type="ECO:0000313" key="2">
    <source>
        <dbReference type="EMBL" id="EWM54074.1"/>
    </source>
</evidence>
<gene>
    <name evidence="2" type="ORF">RF007C_00595</name>
</gene>
<proteinExistence type="predicted"/>
<dbReference type="PATRIC" id="fig|1341157.4.peg.1262"/>
<dbReference type="InterPro" id="IPR007138">
    <property type="entry name" value="ABM_dom"/>
</dbReference>
<dbReference type="InterPro" id="IPR011008">
    <property type="entry name" value="Dimeric_a/b-barrel"/>
</dbReference>